<evidence type="ECO:0000313" key="2">
    <source>
        <dbReference type="Proteomes" id="UP000554482"/>
    </source>
</evidence>
<dbReference type="PANTHER" id="PTHR48006:SF60">
    <property type="entry name" value="PROTEIN KINASE DOMAIN-CONTAINING PROTEIN"/>
    <property type="match status" value="1"/>
</dbReference>
<keyword evidence="2" id="KW-1185">Reference proteome</keyword>
<reference evidence="1 2" key="1">
    <citation type="submission" date="2020-06" db="EMBL/GenBank/DDBJ databases">
        <title>Transcriptomic and genomic resources for Thalictrum thalictroides and T. hernandezii: Facilitating candidate gene discovery in an emerging model plant lineage.</title>
        <authorList>
            <person name="Arias T."/>
            <person name="Riano-Pachon D.M."/>
            <person name="Di Stilio V.S."/>
        </authorList>
    </citation>
    <scope>NUCLEOTIDE SEQUENCE [LARGE SCALE GENOMIC DNA]</scope>
    <source>
        <strain evidence="2">cv. WT478/WT964</strain>
        <tissue evidence="1">Leaves</tissue>
    </source>
</reference>
<dbReference type="OrthoDB" id="676979at2759"/>
<accession>A0A7J6VHW9</accession>
<dbReference type="PANTHER" id="PTHR48006">
    <property type="entry name" value="LEUCINE-RICH REPEAT-CONTAINING PROTEIN DDB_G0281931-RELATED"/>
    <property type="match status" value="1"/>
</dbReference>
<dbReference type="EMBL" id="JABWDY010032026">
    <property type="protein sequence ID" value="KAF5184493.1"/>
    <property type="molecule type" value="Genomic_DNA"/>
</dbReference>
<dbReference type="InterPro" id="IPR032675">
    <property type="entry name" value="LRR_dom_sf"/>
</dbReference>
<sequence length="80" mass="8723">MDGLTPQPSYHKNLQQASLPLVFLSLLGNLVGGTIPREIGNIRTLEELVLQDNNIGGPLPQELGNLVNLRRALFTGNNFT</sequence>
<dbReference type="Pfam" id="PF00560">
    <property type="entry name" value="LRR_1"/>
    <property type="match status" value="1"/>
</dbReference>
<dbReference type="InterPro" id="IPR001611">
    <property type="entry name" value="Leu-rich_rpt"/>
</dbReference>
<dbReference type="SUPFAM" id="SSF52058">
    <property type="entry name" value="L domain-like"/>
    <property type="match status" value="1"/>
</dbReference>
<dbReference type="InterPro" id="IPR051824">
    <property type="entry name" value="LRR_Rcpt-Like_S/T_Kinase"/>
</dbReference>
<name>A0A7J6VHW9_THATH</name>
<comment type="caution">
    <text evidence="1">The sequence shown here is derived from an EMBL/GenBank/DDBJ whole genome shotgun (WGS) entry which is preliminary data.</text>
</comment>
<organism evidence="1 2">
    <name type="scientific">Thalictrum thalictroides</name>
    <name type="common">Rue-anemone</name>
    <name type="synonym">Anemone thalictroides</name>
    <dbReference type="NCBI Taxonomy" id="46969"/>
    <lineage>
        <taxon>Eukaryota</taxon>
        <taxon>Viridiplantae</taxon>
        <taxon>Streptophyta</taxon>
        <taxon>Embryophyta</taxon>
        <taxon>Tracheophyta</taxon>
        <taxon>Spermatophyta</taxon>
        <taxon>Magnoliopsida</taxon>
        <taxon>Ranunculales</taxon>
        <taxon>Ranunculaceae</taxon>
        <taxon>Thalictroideae</taxon>
        <taxon>Thalictrum</taxon>
    </lineage>
</organism>
<gene>
    <name evidence="1" type="ORF">FRX31_025920</name>
</gene>
<dbReference type="Gene3D" id="3.80.10.10">
    <property type="entry name" value="Ribonuclease Inhibitor"/>
    <property type="match status" value="1"/>
</dbReference>
<dbReference type="AlphaFoldDB" id="A0A7J6VHW9"/>
<evidence type="ECO:0000313" key="1">
    <source>
        <dbReference type="EMBL" id="KAF5184493.1"/>
    </source>
</evidence>
<proteinExistence type="predicted"/>
<dbReference type="Proteomes" id="UP000554482">
    <property type="component" value="Unassembled WGS sequence"/>
</dbReference>
<protein>
    <submittedName>
        <fullName evidence="1">Leucine-rich repeat (LRR) family protein</fullName>
    </submittedName>
</protein>